<gene>
    <name evidence="1" type="ORF">ERS013165_02110</name>
</gene>
<dbReference type="EMBL" id="CWOW01000009">
    <property type="protein sequence ID" value="CSA64688.1"/>
    <property type="molecule type" value="Genomic_DNA"/>
</dbReference>
<accession>A0A655QLI1</accession>
<proteinExistence type="predicted"/>
<dbReference type="AlphaFoldDB" id="A0A655QLI1"/>
<name>A0A655QLI1_VIBCL</name>
<evidence type="ECO:0000313" key="1">
    <source>
        <dbReference type="EMBL" id="CSA64688.1"/>
    </source>
</evidence>
<protein>
    <submittedName>
        <fullName evidence="1">Uncharacterized protein</fullName>
    </submittedName>
</protein>
<reference evidence="1 2" key="1">
    <citation type="submission" date="2015-07" db="EMBL/GenBank/DDBJ databases">
        <authorList>
            <consortium name="Pathogen Informatics"/>
        </authorList>
    </citation>
    <scope>NUCLEOTIDE SEQUENCE [LARGE SCALE GENOMIC DNA]</scope>
    <source>
        <strain evidence="1 2">A51</strain>
    </source>
</reference>
<sequence>MLSANAFGAFSGKVRCQSESKSVRTNQMMASNIKERANAPNCKPLAATERLIRLRANAIAGLSGSLASRRVTKTLTTANTANSTTIPISTIQISWFCPYTSSSGTIGTMISSRLRCQRVCAATGCMTATALTLNRRPSGIPRAGTAINKLLASAIHSGRKP</sequence>
<organism evidence="1 2">
    <name type="scientific">Vibrio cholerae</name>
    <dbReference type="NCBI Taxonomy" id="666"/>
    <lineage>
        <taxon>Bacteria</taxon>
        <taxon>Pseudomonadati</taxon>
        <taxon>Pseudomonadota</taxon>
        <taxon>Gammaproteobacteria</taxon>
        <taxon>Vibrionales</taxon>
        <taxon>Vibrionaceae</taxon>
        <taxon>Vibrio</taxon>
    </lineage>
</organism>
<evidence type="ECO:0000313" key="2">
    <source>
        <dbReference type="Proteomes" id="UP000044806"/>
    </source>
</evidence>
<dbReference type="Proteomes" id="UP000044806">
    <property type="component" value="Unassembled WGS sequence"/>
</dbReference>